<evidence type="ECO:0000313" key="5">
    <source>
        <dbReference type="EMBL" id="KAJ6250409.1"/>
    </source>
</evidence>
<sequence length="429" mass="50018">MTDLLFWGVDPFFSGNVQIVIHQLNNIQIIENGFYFVKDRSNNEKEWLHPITRVSVVGTIIQFQEFQEMNKSKGRRVFVIDDGTGKIQATQFFNSNNENKNKNNNNNSNNNYNKNKNKNNTSGYNYIDENKPNNTFGNTNNMNKINPNNDFKNQISNFKKLRNYYLGKLVEVNGFLNSYNGYITVKINNLKICTDPNEEIVHKLEAMKLWNLFLSKPFEITSEMTLVKTTLNINKKNSSLDLTNPNSLSETLSTKILKYFYEMQDKLINNDQLINNQLLYSFAADYVEQYVKDKSSETNCGIKSNLKKKTFFGGENWKKEKIKAMFIEAIGSLIKKGEICEIKETKQYWLTKPILMDPVCRVIRQLSSQKDLKIDHHVIKREIQNGRGVQNEYRKRCQHVSVKAIHSILNDLKEESIIYETEKGWQICN</sequence>
<protein>
    <submittedName>
        <fullName evidence="5">Cst complex subunit stn1</fullName>
    </submittedName>
</protein>
<dbReference type="PANTHER" id="PTHR13989:SF16">
    <property type="entry name" value="REPLICATION PROTEIN A2"/>
    <property type="match status" value="1"/>
</dbReference>
<evidence type="ECO:0000256" key="4">
    <source>
        <dbReference type="SAM" id="MobiDB-lite"/>
    </source>
</evidence>
<keyword evidence="2" id="KW-0238">DNA-binding</keyword>
<name>A0ABQ8Z145_9EUKA</name>
<feature type="region of interest" description="Disordered" evidence="4">
    <location>
        <begin position="95"/>
        <end position="122"/>
    </location>
</feature>
<dbReference type="Gene3D" id="2.40.50.140">
    <property type="entry name" value="Nucleic acid-binding proteins"/>
    <property type="match status" value="1"/>
</dbReference>
<accession>A0ABQ8Z145</accession>
<evidence type="ECO:0000256" key="3">
    <source>
        <dbReference type="ARBA" id="ARBA00023242"/>
    </source>
</evidence>
<dbReference type="EMBL" id="JAOAOG010000078">
    <property type="protein sequence ID" value="KAJ6250409.1"/>
    <property type="molecule type" value="Genomic_DNA"/>
</dbReference>
<dbReference type="InterPro" id="IPR040260">
    <property type="entry name" value="RFA2-like"/>
</dbReference>
<dbReference type="InterPro" id="IPR012340">
    <property type="entry name" value="NA-bd_OB-fold"/>
</dbReference>
<comment type="subcellular location">
    <subcellularLocation>
        <location evidence="1">Nucleus</location>
    </subcellularLocation>
</comment>
<dbReference type="PANTHER" id="PTHR13989">
    <property type="entry name" value="REPLICATION PROTEIN A-RELATED"/>
    <property type="match status" value="1"/>
</dbReference>
<keyword evidence="3" id="KW-0539">Nucleus</keyword>
<organism evidence="5 6">
    <name type="scientific">Anaeramoeba flamelloides</name>
    <dbReference type="NCBI Taxonomy" id="1746091"/>
    <lineage>
        <taxon>Eukaryota</taxon>
        <taxon>Metamonada</taxon>
        <taxon>Anaeramoebidae</taxon>
        <taxon>Anaeramoeba</taxon>
    </lineage>
</organism>
<comment type="caution">
    <text evidence="5">The sequence shown here is derived from an EMBL/GenBank/DDBJ whole genome shotgun (WGS) entry which is preliminary data.</text>
</comment>
<feature type="compositionally biased region" description="Low complexity" evidence="4">
    <location>
        <begin position="95"/>
        <end position="120"/>
    </location>
</feature>
<evidence type="ECO:0000256" key="1">
    <source>
        <dbReference type="ARBA" id="ARBA00004123"/>
    </source>
</evidence>
<evidence type="ECO:0000256" key="2">
    <source>
        <dbReference type="ARBA" id="ARBA00023125"/>
    </source>
</evidence>
<keyword evidence="6" id="KW-1185">Reference proteome</keyword>
<evidence type="ECO:0000313" key="6">
    <source>
        <dbReference type="Proteomes" id="UP001150062"/>
    </source>
</evidence>
<dbReference type="Proteomes" id="UP001150062">
    <property type="component" value="Unassembled WGS sequence"/>
</dbReference>
<proteinExistence type="predicted"/>
<gene>
    <name evidence="5" type="ORF">M0813_16091</name>
</gene>
<reference evidence="5" key="1">
    <citation type="submission" date="2022-08" db="EMBL/GenBank/DDBJ databases">
        <title>Novel sulfate-reducing endosymbionts in the free-living metamonad Anaeramoeba.</title>
        <authorList>
            <person name="Jerlstrom-Hultqvist J."/>
            <person name="Cepicka I."/>
            <person name="Gallot-Lavallee L."/>
            <person name="Salas-Leiva D."/>
            <person name="Curtis B.A."/>
            <person name="Zahonova K."/>
            <person name="Pipaliya S."/>
            <person name="Dacks J."/>
            <person name="Roger A.J."/>
        </authorList>
    </citation>
    <scope>NUCLEOTIDE SEQUENCE</scope>
    <source>
        <strain evidence="5">Schooner1</strain>
    </source>
</reference>